<accession>A0A5C4J4L3</accession>
<feature type="compositionally biased region" description="Low complexity" evidence="1">
    <location>
        <begin position="354"/>
        <end position="363"/>
    </location>
</feature>
<dbReference type="EMBL" id="VCKW01000194">
    <property type="protein sequence ID" value="TMQ91689.1"/>
    <property type="molecule type" value="Genomic_DNA"/>
</dbReference>
<feature type="region of interest" description="Disordered" evidence="1">
    <location>
        <begin position="146"/>
        <end position="167"/>
    </location>
</feature>
<gene>
    <name evidence="2" type="ORF">ETD83_29760</name>
</gene>
<feature type="region of interest" description="Disordered" evidence="1">
    <location>
        <begin position="1"/>
        <end position="89"/>
    </location>
</feature>
<comment type="caution">
    <text evidence="2">The sequence shown here is derived from an EMBL/GenBank/DDBJ whole genome shotgun (WGS) entry which is preliminary data.</text>
</comment>
<organism evidence="2 3">
    <name type="scientific">Actinomadura soli</name>
    <dbReference type="NCBI Taxonomy" id="2508997"/>
    <lineage>
        <taxon>Bacteria</taxon>
        <taxon>Bacillati</taxon>
        <taxon>Actinomycetota</taxon>
        <taxon>Actinomycetes</taxon>
        <taxon>Streptosporangiales</taxon>
        <taxon>Thermomonosporaceae</taxon>
        <taxon>Actinomadura</taxon>
    </lineage>
</organism>
<keyword evidence="3" id="KW-1185">Reference proteome</keyword>
<evidence type="ECO:0000256" key="1">
    <source>
        <dbReference type="SAM" id="MobiDB-lite"/>
    </source>
</evidence>
<dbReference type="AlphaFoldDB" id="A0A5C4J4L3"/>
<feature type="compositionally biased region" description="Basic and acidic residues" evidence="1">
    <location>
        <begin position="72"/>
        <end position="84"/>
    </location>
</feature>
<reference evidence="2 3" key="1">
    <citation type="submission" date="2019-05" db="EMBL/GenBank/DDBJ databases">
        <title>Draft genome sequence of Actinomadura sp. 14C53.</title>
        <authorList>
            <person name="Saricaoglu S."/>
            <person name="Isik K."/>
        </authorList>
    </citation>
    <scope>NUCLEOTIDE SEQUENCE [LARGE SCALE GENOMIC DNA]</scope>
    <source>
        <strain evidence="2 3">14C53</strain>
    </source>
</reference>
<proteinExistence type="predicted"/>
<protein>
    <recommendedName>
        <fullName evidence="4">Chromosome segregation ATPase</fullName>
    </recommendedName>
</protein>
<feature type="compositionally biased region" description="Basic and acidic residues" evidence="1">
    <location>
        <begin position="343"/>
        <end position="353"/>
    </location>
</feature>
<feature type="compositionally biased region" description="Basic and acidic residues" evidence="1">
    <location>
        <begin position="364"/>
        <end position="375"/>
    </location>
</feature>
<dbReference type="OrthoDB" id="3483769at2"/>
<evidence type="ECO:0000313" key="3">
    <source>
        <dbReference type="Proteomes" id="UP000309174"/>
    </source>
</evidence>
<feature type="region of interest" description="Disordered" evidence="1">
    <location>
        <begin position="340"/>
        <end position="390"/>
    </location>
</feature>
<feature type="region of interest" description="Disordered" evidence="1">
    <location>
        <begin position="204"/>
        <end position="251"/>
    </location>
</feature>
<dbReference type="Proteomes" id="UP000309174">
    <property type="component" value="Unassembled WGS sequence"/>
</dbReference>
<sequence length="390" mass="40399">MSSEDIAAAGSGVPEADQRPGRQEVLGEPVASPGAMPEDGPARPGGECALAGCTQPLPPPGRGRPAKYCGKAHADQASRDRRAADAAAVDEPLRRAEALAGRLPDAIGGLQEQLTALTEALAQAQSGALARVQRAEAEAVAARQAEADADARAAEADRARARADADAVDAVRARRAAEQEAERDRAALERVRADAAETVAAHAQLRDAAREGQAAAEAARDAKVAELRETRQAHEQDLARRDAAARAEAGRLDAARADLTRTIDALTAAREALATAGGEARAERARAEAAEHARDVALDRRVQDLQAAADLAAGEAADARASLAACQAVSDRLETALSAARAEAAEQRERAARAEAAAVAAQRLGDDRRNQDDRSAPQPEDPPGGARQPT</sequence>
<dbReference type="RefSeq" id="WP_138648530.1">
    <property type="nucleotide sequence ID" value="NZ_VCKW01000194.1"/>
</dbReference>
<name>A0A5C4J4L3_9ACTN</name>
<evidence type="ECO:0008006" key="4">
    <source>
        <dbReference type="Google" id="ProtNLM"/>
    </source>
</evidence>
<feature type="compositionally biased region" description="Basic and acidic residues" evidence="1">
    <location>
        <begin position="218"/>
        <end position="251"/>
    </location>
</feature>
<evidence type="ECO:0000313" key="2">
    <source>
        <dbReference type="EMBL" id="TMQ91689.1"/>
    </source>
</evidence>